<dbReference type="Pfam" id="PF25097">
    <property type="entry name" value="ARM_Cnot1"/>
    <property type="match status" value="1"/>
</dbReference>
<dbReference type="GO" id="GO:0060090">
    <property type="term" value="F:molecular adaptor activity"/>
    <property type="evidence" value="ECO:0007669"/>
    <property type="project" value="TreeGrafter"/>
</dbReference>
<evidence type="ECO:0000259" key="1">
    <source>
        <dbReference type="Pfam" id="PF04054"/>
    </source>
</evidence>
<feature type="domain" description="CCR4-Not complex component Not1 C-terminal" evidence="1">
    <location>
        <begin position="613"/>
        <end position="977"/>
    </location>
</feature>
<dbReference type="InterPro" id="IPR055454">
    <property type="entry name" value="CNOT1-like_NOT1_connector"/>
</dbReference>
<evidence type="ECO:0000313" key="5">
    <source>
        <dbReference type="Proteomes" id="UP001281410"/>
    </source>
</evidence>
<dbReference type="GO" id="GO:0017148">
    <property type="term" value="P:negative regulation of translation"/>
    <property type="evidence" value="ECO:0007669"/>
    <property type="project" value="InterPro"/>
</dbReference>
<dbReference type="InterPro" id="IPR024557">
    <property type="entry name" value="CNOT1_dom_4"/>
</dbReference>
<dbReference type="InterPro" id="IPR007196">
    <property type="entry name" value="CCR4-Not_Not1_C"/>
</dbReference>
<keyword evidence="5" id="KW-1185">Reference proteome</keyword>
<name>A0AAE0EAW7_9ROSI</name>
<dbReference type="Pfam" id="PF04054">
    <property type="entry name" value="Not1"/>
    <property type="match status" value="1"/>
</dbReference>
<dbReference type="FunFam" id="1.25.40.790:FF:000002">
    <property type="entry name" value="Transcription regulator"/>
    <property type="match status" value="1"/>
</dbReference>
<accession>A0AAE0EAW7</accession>
<organism evidence="4 5">
    <name type="scientific">Dipteronia sinensis</name>
    <dbReference type="NCBI Taxonomy" id="43782"/>
    <lineage>
        <taxon>Eukaryota</taxon>
        <taxon>Viridiplantae</taxon>
        <taxon>Streptophyta</taxon>
        <taxon>Embryophyta</taxon>
        <taxon>Tracheophyta</taxon>
        <taxon>Spermatophyta</taxon>
        <taxon>Magnoliopsida</taxon>
        <taxon>eudicotyledons</taxon>
        <taxon>Gunneridae</taxon>
        <taxon>Pentapetalae</taxon>
        <taxon>rosids</taxon>
        <taxon>malvids</taxon>
        <taxon>Sapindales</taxon>
        <taxon>Sapindaceae</taxon>
        <taxon>Hippocastanoideae</taxon>
        <taxon>Acereae</taxon>
        <taxon>Dipteronia</taxon>
    </lineage>
</organism>
<gene>
    <name evidence="4" type="ORF">Dsin_015047</name>
</gene>
<dbReference type="FunFam" id="1.25.40.800:FF:000001">
    <property type="entry name" value="CCR4-NOT transcription complex subunit 1"/>
    <property type="match status" value="1"/>
</dbReference>
<dbReference type="PANTHER" id="PTHR13162">
    <property type="entry name" value="CCR4-NOT TRANSCRIPTION COMPLEX"/>
    <property type="match status" value="1"/>
</dbReference>
<proteinExistence type="predicted"/>
<dbReference type="Gene3D" id="1.25.40.790">
    <property type="match status" value="1"/>
</dbReference>
<dbReference type="Gene3D" id="1.25.40.800">
    <property type="match status" value="1"/>
</dbReference>
<reference evidence="4" key="1">
    <citation type="journal article" date="2023" name="Plant J.">
        <title>Genome sequences and population genomics provide insights into the demographic history, inbreeding, and mutation load of two 'living fossil' tree species of Dipteronia.</title>
        <authorList>
            <person name="Feng Y."/>
            <person name="Comes H.P."/>
            <person name="Chen J."/>
            <person name="Zhu S."/>
            <person name="Lu R."/>
            <person name="Zhang X."/>
            <person name="Li P."/>
            <person name="Qiu J."/>
            <person name="Olsen K.M."/>
            <person name="Qiu Y."/>
        </authorList>
    </citation>
    <scope>NUCLEOTIDE SEQUENCE</scope>
    <source>
        <strain evidence="4">NBL</strain>
    </source>
</reference>
<dbReference type="CDD" id="cd20710">
    <property type="entry name" value="NOT1_connector"/>
    <property type="match status" value="1"/>
</dbReference>
<evidence type="ECO:0000259" key="3">
    <source>
        <dbReference type="Pfam" id="PF25097"/>
    </source>
</evidence>
<dbReference type="GO" id="GO:0000288">
    <property type="term" value="P:nuclear-transcribed mRNA catabolic process, deadenylation-dependent decay"/>
    <property type="evidence" value="ECO:0007669"/>
    <property type="project" value="TreeGrafter"/>
</dbReference>
<protein>
    <submittedName>
        <fullName evidence="4">Uncharacterized protein</fullName>
    </submittedName>
</protein>
<evidence type="ECO:0000313" key="4">
    <source>
        <dbReference type="EMBL" id="KAK3221077.1"/>
    </source>
</evidence>
<dbReference type="GO" id="GO:0030015">
    <property type="term" value="C:CCR4-NOT core complex"/>
    <property type="evidence" value="ECO:0007669"/>
    <property type="project" value="InterPro"/>
</dbReference>
<dbReference type="AlphaFoldDB" id="A0AAE0EAW7"/>
<sequence>MNDNLDLGCAVIEHAATEKALQTIDGEIAEPLSQRKKHRESVGPSFYDASIYTQGSVGVLSEALRPRPGHLSHSQQRVYEDFVRFPWQNQPGQSSNGVSAGGSGSSGLSRAYVSPAGQHNSGFYSAGLGTTGLNATQPLDLISEEMDHSSAQLHSGSSTRIGAIDGVISHGAKINSVTSFSSAAAAPEVHAVETSNAEFGAILPLLPATSAPEHLGSGISEPSLSMADVLEKYQIVAQKLETSVTKDSGEAEIQGIIAQIPEIILKCVNRDEVALAVAQKVFKSLYENASNTLHGAHLSILVAIRDVCKLVVKELTSWVIYSDEERKFNTNITVGLIRKDLLNLAEYNKHMAKLIDAGRNKAATEFAVNLLQNLVQESRVSISELPNLVDVLAKVASRPGFCESLQQLVEIAKNPAANAANLSGVIIGKEDRTNQPREKKGIDHSMMIREDYTSAEAVAVDPAGFQEQVSVLFREWYQIYELRGTNDGACTNFITQLQQSGYLNGDDMSDRFFRLLMDISVAHCLASEMQSPQVVPNLSFLAIDVYAKLVSLILKYCVVEHGPNRLLLWSKILSVTVRVIQRDAEEKKGSFNPRPYFRLFINWLFDLVTQDPILDGATFQVLITLANAFHALQPLKVPAFSFAWLELVSHRSFMPKLLANNTPKGWIYVQRLLVDLFKFMEPYLRNAELREPIHVLYKGTLRVLLVLLHDFPEFLSDYHFSFCDVIPSSCIQMRNVILSAFPRNMRLPDPSTPNLKIDLLPEINIPPHIFSEVDAALKAKQMKSDVDDYLKTRHQGSSFLSDLKQRLLLPQNEAAQAGSCYNVPLINSLVLYVGMQTVQQLQTKAPPPHAQQMTHNGPMELYLMGPALDIFQILICDLDTEGRYLLLNAIANQLRYPNNHTHLFSFVVLYLFNEAAQEIIQEQITRVLLERLIVNKPHPWGLLITFIELIKNPRYNFWNRGFTRCAPEIEKLFESVARSCGKPVDESMLSGRISDNMH</sequence>
<feature type="domain" description="CCR4-NOT transcription complex subunit 1" evidence="2">
    <location>
        <begin position="1"/>
        <end position="39"/>
    </location>
</feature>
<feature type="domain" description="CCR4-NOT transcription complex subunit 1-like NOT1 connector" evidence="3">
    <location>
        <begin position="239"/>
        <end position="414"/>
    </location>
</feature>
<dbReference type="PANTHER" id="PTHR13162:SF8">
    <property type="entry name" value="CCR4-NOT TRANSCRIPTION COMPLEX SUBUNIT 1"/>
    <property type="match status" value="1"/>
</dbReference>
<comment type="caution">
    <text evidence="4">The sequence shown here is derived from an EMBL/GenBank/DDBJ whole genome shotgun (WGS) entry which is preliminary data.</text>
</comment>
<evidence type="ECO:0000259" key="2">
    <source>
        <dbReference type="Pfam" id="PF12842"/>
    </source>
</evidence>
<dbReference type="EMBL" id="JANJYJ010000004">
    <property type="protein sequence ID" value="KAK3221077.1"/>
    <property type="molecule type" value="Genomic_DNA"/>
</dbReference>
<dbReference type="InterPro" id="IPR040398">
    <property type="entry name" value="Not1"/>
</dbReference>
<dbReference type="Proteomes" id="UP001281410">
    <property type="component" value="Unassembled WGS sequence"/>
</dbReference>
<dbReference type="GO" id="GO:0000932">
    <property type="term" value="C:P-body"/>
    <property type="evidence" value="ECO:0007669"/>
    <property type="project" value="TreeGrafter"/>
</dbReference>
<dbReference type="Pfam" id="PF12842">
    <property type="entry name" value="DUF3819"/>
    <property type="match status" value="1"/>
</dbReference>